<dbReference type="InterPro" id="IPR014936">
    <property type="entry name" value="Axin_b-cat-bd"/>
</dbReference>
<keyword evidence="7" id="KW-1185">Reference proteome</keyword>
<evidence type="ECO:0000259" key="5">
    <source>
        <dbReference type="PROSITE" id="PS50132"/>
    </source>
</evidence>
<gene>
    <name evidence="6" type="ORF">ACEWY4_018297</name>
</gene>
<feature type="region of interest" description="Disordered" evidence="3">
    <location>
        <begin position="1"/>
        <end position="75"/>
    </location>
</feature>
<dbReference type="InterPro" id="IPR016137">
    <property type="entry name" value="RGS"/>
</dbReference>
<dbReference type="InterPro" id="IPR044926">
    <property type="entry name" value="RGS_subdomain_2"/>
</dbReference>
<dbReference type="Proteomes" id="UP001591681">
    <property type="component" value="Unassembled WGS sequence"/>
</dbReference>
<organism evidence="6 7">
    <name type="scientific">Coilia grayii</name>
    <name type="common">Gray's grenadier anchovy</name>
    <dbReference type="NCBI Taxonomy" id="363190"/>
    <lineage>
        <taxon>Eukaryota</taxon>
        <taxon>Metazoa</taxon>
        <taxon>Chordata</taxon>
        <taxon>Craniata</taxon>
        <taxon>Vertebrata</taxon>
        <taxon>Euteleostomi</taxon>
        <taxon>Actinopterygii</taxon>
        <taxon>Neopterygii</taxon>
        <taxon>Teleostei</taxon>
        <taxon>Clupei</taxon>
        <taxon>Clupeiformes</taxon>
        <taxon>Clupeoidei</taxon>
        <taxon>Engraulidae</taxon>
        <taxon>Coilinae</taxon>
        <taxon>Coilia</taxon>
    </lineage>
</organism>
<dbReference type="PRINTS" id="PR01301">
    <property type="entry name" value="RGSPROTEIN"/>
</dbReference>
<dbReference type="PANTHER" id="PTHR46102:SF1">
    <property type="entry name" value="AXIN-2"/>
    <property type="match status" value="1"/>
</dbReference>
<sequence length="767" mass="84766">MSRALTDPIGSSFREDAPRPPVPGEEGEASCHTLSKYAKMRPQNKAKLIAAPSSSTPRRNEDGLGEPEGSASPDSPLARWTKSLHFLLGDQDGAHLFRTFLEREQCVDTLDFWFACNGFRQMDLKDSKTVRVAKAIYKRYIENNSIVAKQMKPATKAYIRDTIKKQQIDSAMFDQAQTEIQSTMEENAYQMFLTSDIYLEYVRTGCENAAYVNHGSLGSLKLMCGYLPPLIEDKEWNCSDLKVKALATVVGLSEKTLRATVSIRTTEVLEHACRSQRRGEPPSPYFVNSGHVFAPATSANDSEISSDAMTDDSMSMTDSSVDGIPPYKLGSKKQIQREMHRSVKINGQVSLPHFPRTHRLPREMTPVEPSAFAAQLIARLEKLKKEQETLSSLEERLQQIQEEEERDESEVPSSNPHHPPHALGLLHSGCEEDPQAILDEHLSRVLKTPGCQSPGVPIRFSPRSRSPDRCTTTTAATAPSLFMGTASPSSPYGGPVVGKGPLGRQATKHIHHHYIHHHHTASTAKSKEQIEVEAAQRVAQCMCPPSGTASSDYSHQRCHSPAEFSSGRSSTLSKRPGKASDGVSVSLSGGGEGSVSPLLPSDGTDRSHNVWQWILDSERQNRHKPHSTQGLKKSHTADTPSKTLPHGHHPGEEAASPVVATPVTTTRVTPSSRTPPCPLCPLPTLWHNLRRLVGAWRKSPNPQNKGTPKALSHSLYYIHSFKVQFFKALPRLCKNTLVQFQSLNRSTAVLSHLLLLLIFVIVRFFRV</sequence>
<dbReference type="Pfam" id="PF16646">
    <property type="entry name" value="AXIN1_TNKS_BD"/>
    <property type="match status" value="1"/>
</dbReference>
<accession>A0ABD1JJC1</accession>
<feature type="compositionally biased region" description="Low complexity" evidence="3">
    <location>
        <begin position="305"/>
        <end position="320"/>
    </location>
</feature>
<dbReference type="InterPro" id="IPR024066">
    <property type="entry name" value="RGS_subdom1/3"/>
</dbReference>
<dbReference type="PANTHER" id="PTHR46102">
    <property type="entry name" value="AXIN"/>
    <property type="match status" value="1"/>
</dbReference>
<dbReference type="InterPro" id="IPR043581">
    <property type="entry name" value="Axin-like"/>
</dbReference>
<protein>
    <recommendedName>
        <fullName evidence="5">RGS domain-containing protein</fullName>
    </recommendedName>
</protein>
<dbReference type="CDD" id="cd08707">
    <property type="entry name" value="RGS_Axin"/>
    <property type="match status" value="1"/>
</dbReference>
<evidence type="ECO:0000256" key="3">
    <source>
        <dbReference type="SAM" id="MobiDB-lite"/>
    </source>
</evidence>
<keyword evidence="2" id="KW-0963">Cytoplasm</keyword>
<keyword evidence="4" id="KW-0812">Transmembrane</keyword>
<feature type="region of interest" description="Disordered" evidence="3">
    <location>
        <begin position="391"/>
        <end position="427"/>
    </location>
</feature>
<dbReference type="PROSITE" id="PS50132">
    <property type="entry name" value="RGS"/>
    <property type="match status" value="1"/>
</dbReference>
<evidence type="ECO:0000313" key="7">
    <source>
        <dbReference type="Proteomes" id="UP001591681"/>
    </source>
</evidence>
<dbReference type="AlphaFoldDB" id="A0ABD1JJC1"/>
<feature type="region of interest" description="Disordered" evidence="3">
    <location>
        <begin position="546"/>
        <end position="603"/>
    </location>
</feature>
<comment type="caution">
    <text evidence="6">The sequence shown here is derived from an EMBL/GenBank/DDBJ whole genome shotgun (WGS) entry which is preliminary data.</text>
</comment>
<evidence type="ECO:0000256" key="1">
    <source>
        <dbReference type="ARBA" id="ARBA00004496"/>
    </source>
</evidence>
<name>A0ABD1JJC1_9TELE</name>
<feature type="region of interest" description="Disordered" evidence="3">
    <location>
        <begin position="447"/>
        <end position="472"/>
    </location>
</feature>
<feature type="region of interest" description="Disordered" evidence="3">
    <location>
        <begin position="615"/>
        <end position="661"/>
    </location>
</feature>
<dbReference type="FunFam" id="1.10.167.10:FF:000003">
    <property type="entry name" value="Axin 1"/>
    <property type="match status" value="1"/>
</dbReference>
<dbReference type="Gene3D" id="1.10.196.10">
    <property type="match status" value="1"/>
</dbReference>
<evidence type="ECO:0000256" key="4">
    <source>
        <dbReference type="SAM" id="Phobius"/>
    </source>
</evidence>
<proteinExistence type="predicted"/>
<evidence type="ECO:0000256" key="2">
    <source>
        <dbReference type="ARBA" id="ARBA00022490"/>
    </source>
</evidence>
<dbReference type="InterPro" id="IPR032101">
    <property type="entry name" value="Axin_TNKS-bd"/>
</dbReference>
<comment type="subcellular location">
    <subcellularLocation>
        <location evidence="1">Cytoplasm</location>
    </subcellularLocation>
</comment>
<dbReference type="Pfam" id="PF00615">
    <property type="entry name" value="RGS"/>
    <property type="match status" value="1"/>
</dbReference>
<dbReference type="CDD" id="cd11582">
    <property type="entry name" value="Axin_TNKS_binding"/>
    <property type="match status" value="1"/>
</dbReference>
<dbReference type="SUPFAM" id="SSF48097">
    <property type="entry name" value="Regulator of G-protein signaling, RGS"/>
    <property type="match status" value="1"/>
</dbReference>
<reference evidence="6 7" key="1">
    <citation type="submission" date="2024-09" db="EMBL/GenBank/DDBJ databases">
        <title>A chromosome-level genome assembly of Gray's grenadier anchovy, Coilia grayii.</title>
        <authorList>
            <person name="Fu Z."/>
        </authorList>
    </citation>
    <scope>NUCLEOTIDE SEQUENCE [LARGE SCALE GENOMIC DNA]</scope>
    <source>
        <strain evidence="6">G4</strain>
        <tissue evidence="6">Muscle</tissue>
    </source>
</reference>
<dbReference type="EMBL" id="JBHFQA010000015">
    <property type="protein sequence ID" value="KAL2087238.1"/>
    <property type="molecule type" value="Genomic_DNA"/>
</dbReference>
<dbReference type="SMART" id="SM00315">
    <property type="entry name" value="RGS"/>
    <property type="match status" value="1"/>
</dbReference>
<feature type="compositionally biased region" description="Acidic residues" evidence="3">
    <location>
        <begin position="401"/>
        <end position="410"/>
    </location>
</feature>
<keyword evidence="4" id="KW-0472">Membrane</keyword>
<dbReference type="Pfam" id="PF08833">
    <property type="entry name" value="Axin_b-cat_bind"/>
    <property type="match status" value="1"/>
</dbReference>
<feature type="transmembrane region" description="Helical" evidence="4">
    <location>
        <begin position="748"/>
        <end position="765"/>
    </location>
</feature>
<feature type="compositionally biased region" description="Polar residues" evidence="3">
    <location>
        <begin position="627"/>
        <end position="642"/>
    </location>
</feature>
<feature type="domain" description="RGS" evidence="5">
    <location>
        <begin position="83"/>
        <end position="202"/>
    </location>
</feature>
<evidence type="ECO:0000313" key="6">
    <source>
        <dbReference type="EMBL" id="KAL2087238.1"/>
    </source>
</evidence>
<dbReference type="InterPro" id="IPR036305">
    <property type="entry name" value="RGS_sf"/>
</dbReference>
<keyword evidence="4" id="KW-1133">Transmembrane helix</keyword>
<feature type="region of interest" description="Disordered" evidence="3">
    <location>
        <begin position="297"/>
        <end position="327"/>
    </location>
</feature>
<dbReference type="GO" id="GO:0005737">
    <property type="term" value="C:cytoplasm"/>
    <property type="evidence" value="ECO:0007669"/>
    <property type="project" value="UniProtKB-SubCell"/>
</dbReference>
<dbReference type="Gene3D" id="1.10.167.10">
    <property type="entry name" value="Regulator of G-protein Signalling 4, domain 2"/>
    <property type="match status" value="1"/>
</dbReference>